<evidence type="ECO:0000313" key="3">
    <source>
        <dbReference type="Proteomes" id="UP001596302"/>
    </source>
</evidence>
<feature type="compositionally biased region" description="Basic and acidic residues" evidence="1">
    <location>
        <begin position="452"/>
        <end position="466"/>
    </location>
</feature>
<feature type="compositionally biased region" description="Pro residues" evidence="1">
    <location>
        <begin position="366"/>
        <end position="380"/>
    </location>
</feature>
<evidence type="ECO:0000256" key="1">
    <source>
        <dbReference type="SAM" id="MobiDB-lite"/>
    </source>
</evidence>
<proteinExistence type="predicted"/>
<evidence type="ECO:0008006" key="4">
    <source>
        <dbReference type="Google" id="ProtNLM"/>
    </source>
</evidence>
<accession>A0ABW1J6A5</accession>
<comment type="caution">
    <text evidence="2">The sequence shown here is derived from an EMBL/GenBank/DDBJ whole genome shotgun (WGS) entry which is preliminary data.</text>
</comment>
<sequence>MARPGTSALTMHELLLALAGRVDDDLLALCRELVAIGEDAQALELLTATLIADRTVLPPQVRASVAAFGQSLRIGLDAERELPAGRRENGTTHRFDPDAGGRGATTRIGSVLAGAAHRPPGCRTWLTWRITPAGSAPGPLPHPVVLVEIAAEVAFEEHLADVLAYRLAAVLDRAGAAASVEVFVAGTVLPSYHAAALSSARPVPDAAPHRPAHLRARSGPPQPRPLPAPDRVSSIDTSTPRPAPERHPAPRFAADPVALDGPTTGLRIGAAGPPTVQLQPPTVPTVPAVPTGPTTGAPSATEASGENDAPASTPPVDTEVGEEAGAGPLGELPDPLTGPLRQPLLDPLLDPTSAPEPQVGAETPVPAEPEPPMPTEPPRPWADEWASGEWALPVPPVAAGAEPTANGIAEDDHAEDVAAADGQTGHGSGEGDRLTDTPPVEDRAEPTTADPGRADSDQPDPDRTDRSQPVNGPAAPRPVRRRGPHLAPGGPFEPPDGRRRARHRSEPDPEEAQDAAAPSADGPGEAPESAADPTVTLSEAERSLLHQLRAELNARERSPRRHDSTNGFTPPPSIGPPEIDN</sequence>
<protein>
    <recommendedName>
        <fullName evidence="4">Basic proline-rich protein</fullName>
    </recommendedName>
</protein>
<dbReference type="EMBL" id="JBHSQW010000035">
    <property type="protein sequence ID" value="MFC5995961.1"/>
    <property type="molecule type" value="Genomic_DNA"/>
</dbReference>
<feature type="compositionally biased region" description="Basic and acidic residues" evidence="1">
    <location>
        <begin position="429"/>
        <end position="445"/>
    </location>
</feature>
<dbReference type="RefSeq" id="WP_379586377.1">
    <property type="nucleotide sequence ID" value="NZ_JBHSQW010000035.1"/>
</dbReference>
<keyword evidence="3" id="KW-1185">Reference proteome</keyword>
<gene>
    <name evidence="2" type="ORF">ACFQE5_17285</name>
</gene>
<feature type="compositionally biased region" description="Low complexity" evidence="1">
    <location>
        <begin position="514"/>
        <end position="528"/>
    </location>
</feature>
<feature type="region of interest" description="Disordered" evidence="1">
    <location>
        <begin position="81"/>
        <end position="103"/>
    </location>
</feature>
<feature type="compositionally biased region" description="Low complexity" evidence="1">
    <location>
        <begin position="272"/>
        <end position="304"/>
    </location>
</feature>
<evidence type="ECO:0000313" key="2">
    <source>
        <dbReference type="EMBL" id="MFC5995961.1"/>
    </source>
</evidence>
<feature type="compositionally biased region" description="Low complexity" evidence="1">
    <location>
        <begin position="323"/>
        <end position="351"/>
    </location>
</feature>
<feature type="compositionally biased region" description="Basic and acidic residues" evidence="1">
    <location>
        <begin position="81"/>
        <end position="99"/>
    </location>
</feature>
<organism evidence="2 3">
    <name type="scientific">Pseudonocardia hispaniensis</name>
    <dbReference type="NCBI Taxonomy" id="904933"/>
    <lineage>
        <taxon>Bacteria</taxon>
        <taxon>Bacillati</taxon>
        <taxon>Actinomycetota</taxon>
        <taxon>Actinomycetes</taxon>
        <taxon>Pseudonocardiales</taxon>
        <taxon>Pseudonocardiaceae</taxon>
        <taxon>Pseudonocardia</taxon>
    </lineage>
</organism>
<feature type="compositionally biased region" description="Basic and acidic residues" evidence="1">
    <location>
        <begin position="539"/>
        <end position="564"/>
    </location>
</feature>
<dbReference type="Proteomes" id="UP001596302">
    <property type="component" value="Unassembled WGS sequence"/>
</dbReference>
<name>A0ABW1J6A5_9PSEU</name>
<reference evidence="3" key="1">
    <citation type="journal article" date="2019" name="Int. J. Syst. Evol. Microbiol.">
        <title>The Global Catalogue of Microorganisms (GCM) 10K type strain sequencing project: providing services to taxonomists for standard genome sequencing and annotation.</title>
        <authorList>
            <consortium name="The Broad Institute Genomics Platform"/>
            <consortium name="The Broad Institute Genome Sequencing Center for Infectious Disease"/>
            <person name="Wu L."/>
            <person name="Ma J."/>
        </authorList>
    </citation>
    <scope>NUCLEOTIDE SEQUENCE [LARGE SCALE GENOMIC DNA]</scope>
    <source>
        <strain evidence="3">CCM 8391</strain>
    </source>
</reference>
<feature type="region of interest" description="Disordered" evidence="1">
    <location>
        <begin position="202"/>
        <end position="581"/>
    </location>
</feature>